<sequence length="163" mass="18452">MTALQYSCTLIIAALLLATTIVQASYVDLYKDANYKNKLSRIEDIERDHCYSIACDALDNTITSAKWSGLPEKTSAGDDAMISFYIDRDCREHDIWWRTKTQSHDDLDFPSNFRLDGMNDRISAFMVWNTKKIRGTWLICTTESETLDASGSGSRTNETVGDL</sequence>
<dbReference type="Proteomes" id="UP000694044">
    <property type="component" value="Unassembled WGS sequence"/>
</dbReference>
<evidence type="ECO:0000313" key="3">
    <source>
        <dbReference type="Proteomes" id="UP000694044"/>
    </source>
</evidence>
<feature type="signal peptide" evidence="1">
    <location>
        <begin position="1"/>
        <end position="24"/>
    </location>
</feature>
<dbReference type="EMBL" id="JAGDFM010000205">
    <property type="protein sequence ID" value="KAG7382513.1"/>
    <property type="molecule type" value="Genomic_DNA"/>
</dbReference>
<proteinExistence type="predicted"/>
<protein>
    <submittedName>
        <fullName evidence="2">Epsin-1, required for endocytosis and actin patch assembly</fullName>
    </submittedName>
</protein>
<evidence type="ECO:0000313" key="2">
    <source>
        <dbReference type="EMBL" id="KAG7382513.1"/>
    </source>
</evidence>
<reference evidence="2" key="1">
    <citation type="submission" date="2021-02" db="EMBL/GenBank/DDBJ databases">
        <authorList>
            <person name="Palmer J.M."/>
        </authorList>
    </citation>
    <scope>NUCLEOTIDE SEQUENCE</scope>
    <source>
        <strain evidence="2">SCRP734</strain>
    </source>
</reference>
<organism evidence="2 3">
    <name type="scientific">Phytophthora pseudosyringae</name>
    <dbReference type="NCBI Taxonomy" id="221518"/>
    <lineage>
        <taxon>Eukaryota</taxon>
        <taxon>Sar</taxon>
        <taxon>Stramenopiles</taxon>
        <taxon>Oomycota</taxon>
        <taxon>Peronosporomycetes</taxon>
        <taxon>Peronosporales</taxon>
        <taxon>Peronosporaceae</taxon>
        <taxon>Phytophthora</taxon>
    </lineage>
</organism>
<feature type="chain" id="PRO_5035717114" evidence="1">
    <location>
        <begin position="25"/>
        <end position="163"/>
    </location>
</feature>
<keyword evidence="1" id="KW-0732">Signal</keyword>
<comment type="caution">
    <text evidence="2">The sequence shown here is derived from an EMBL/GenBank/DDBJ whole genome shotgun (WGS) entry which is preliminary data.</text>
</comment>
<evidence type="ECO:0000256" key="1">
    <source>
        <dbReference type="SAM" id="SignalP"/>
    </source>
</evidence>
<gene>
    <name evidence="2" type="primary">ENT1_7</name>
    <name evidence="2" type="ORF">PHYPSEUDO_004780</name>
</gene>
<keyword evidence="3" id="KW-1185">Reference proteome</keyword>
<name>A0A8T1VR50_9STRA</name>
<dbReference type="OrthoDB" id="102516at2759"/>
<dbReference type="AlphaFoldDB" id="A0A8T1VR50"/>
<accession>A0A8T1VR50</accession>